<evidence type="ECO:0000256" key="2">
    <source>
        <dbReference type="ARBA" id="ARBA00008857"/>
    </source>
</evidence>
<dbReference type="InterPro" id="IPR011010">
    <property type="entry name" value="DNA_brk_join_enz"/>
</dbReference>
<dbReference type="PANTHER" id="PTHR30349">
    <property type="entry name" value="PHAGE INTEGRASE-RELATED"/>
    <property type="match status" value="1"/>
</dbReference>
<evidence type="ECO:0000313" key="9">
    <source>
        <dbReference type="EMBL" id="SMB98035.1"/>
    </source>
</evidence>
<dbReference type="PANTHER" id="PTHR30349:SF91">
    <property type="entry name" value="INTA PROTEIN"/>
    <property type="match status" value="1"/>
</dbReference>
<evidence type="ECO:0000259" key="8">
    <source>
        <dbReference type="PROSITE" id="PS51900"/>
    </source>
</evidence>
<keyword evidence="4 6" id="KW-0238">DNA-binding</keyword>
<dbReference type="Pfam" id="PF00589">
    <property type="entry name" value="Phage_integrase"/>
    <property type="match status" value="1"/>
</dbReference>
<sequence length="387" mass="44077">MMPTGHLEKRYKSSWTIVIELDRDPVTGKRKRITKSVKGTKKEAEKEMVRMLNELERGTYVEPSGMTVGEYLLHWLEAYCKPNLAPKTLQSYSYIIHQHLIPALGHIKLDKLQPLHLQEYYSKALQSGRKDGKGGLSLRSVQYHHRILHEALGHALKWQLVHRNVAEAVEAPRYKRPDVKALSPEEVNKLLAKAKEINHPDYALLVTAVYTGMRQGELLGLRWQDIDMTAGVAYVRQILQKLPGQPVMFKEPKTQAGKRQVVLSPAVIDILKAAKKQQAENRLRLGQAYQDYGLVFCRENGLPLDPFTVTHRFKKLAKLAGFPELRFHDLRHTHATLLLAQGVHPKVVQERLGHRSITLTLDTYSHVLPTLQKEAAAKVEEALKHSK</sequence>
<dbReference type="InterPro" id="IPR028259">
    <property type="entry name" value="AP2-like_int_N"/>
</dbReference>
<dbReference type="AlphaFoldDB" id="A0A1W1VXF5"/>
<feature type="domain" description="Core-binding (CB)" evidence="8">
    <location>
        <begin position="66"/>
        <end position="156"/>
    </location>
</feature>
<organism evidence="9 10">
    <name type="scientific">Thermanaeromonas toyohensis ToBE</name>
    <dbReference type="NCBI Taxonomy" id="698762"/>
    <lineage>
        <taxon>Bacteria</taxon>
        <taxon>Bacillati</taxon>
        <taxon>Bacillota</taxon>
        <taxon>Clostridia</taxon>
        <taxon>Neomoorellales</taxon>
        <taxon>Neomoorellaceae</taxon>
        <taxon>Thermanaeromonas</taxon>
    </lineage>
</organism>
<keyword evidence="5" id="KW-0233">DNA recombination</keyword>
<protein>
    <submittedName>
        <fullName evidence="9">Site-specific recombinase XerD</fullName>
    </submittedName>
</protein>
<gene>
    <name evidence="9" type="ORF">SAMN00808754_2087</name>
</gene>
<evidence type="ECO:0000256" key="5">
    <source>
        <dbReference type="ARBA" id="ARBA00023172"/>
    </source>
</evidence>
<dbReference type="Pfam" id="PF14657">
    <property type="entry name" value="Arm-DNA-bind_4"/>
    <property type="match status" value="1"/>
</dbReference>
<proteinExistence type="inferred from homology"/>
<dbReference type="GO" id="GO:0006310">
    <property type="term" value="P:DNA recombination"/>
    <property type="evidence" value="ECO:0007669"/>
    <property type="project" value="UniProtKB-KW"/>
</dbReference>
<evidence type="ECO:0000256" key="6">
    <source>
        <dbReference type="PROSITE-ProRule" id="PRU01248"/>
    </source>
</evidence>
<evidence type="ECO:0000313" key="10">
    <source>
        <dbReference type="Proteomes" id="UP000192569"/>
    </source>
</evidence>
<dbReference type="Gene3D" id="1.10.150.130">
    <property type="match status" value="1"/>
</dbReference>
<evidence type="ECO:0000256" key="1">
    <source>
        <dbReference type="ARBA" id="ARBA00003283"/>
    </source>
</evidence>
<feature type="domain" description="Tyr recombinase" evidence="7">
    <location>
        <begin position="177"/>
        <end position="377"/>
    </location>
</feature>
<dbReference type="Gene3D" id="1.10.443.10">
    <property type="entry name" value="Intergrase catalytic core"/>
    <property type="match status" value="1"/>
</dbReference>
<dbReference type="SUPFAM" id="SSF56349">
    <property type="entry name" value="DNA breaking-rejoining enzymes"/>
    <property type="match status" value="1"/>
</dbReference>
<comment type="function">
    <text evidence="1">Site-specific tyrosine recombinase, which acts by catalyzing the cutting and rejoining of the recombining DNA molecules.</text>
</comment>
<dbReference type="GO" id="GO:0015074">
    <property type="term" value="P:DNA integration"/>
    <property type="evidence" value="ECO:0007669"/>
    <property type="project" value="UniProtKB-KW"/>
</dbReference>
<dbReference type="InterPro" id="IPR013762">
    <property type="entry name" value="Integrase-like_cat_sf"/>
</dbReference>
<evidence type="ECO:0000256" key="4">
    <source>
        <dbReference type="ARBA" id="ARBA00023125"/>
    </source>
</evidence>
<dbReference type="InterPro" id="IPR044068">
    <property type="entry name" value="CB"/>
</dbReference>
<dbReference type="STRING" id="698762.SAMN00808754_2087"/>
<evidence type="ECO:0000256" key="3">
    <source>
        <dbReference type="ARBA" id="ARBA00022908"/>
    </source>
</evidence>
<dbReference type="Pfam" id="PF14659">
    <property type="entry name" value="Phage_int_SAM_3"/>
    <property type="match status" value="1"/>
</dbReference>
<dbReference type="CDD" id="cd01189">
    <property type="entry name" value="INT_ICEBs1_C_like"/>
    <property type="match status" value="1"/>
</dbReference>
<dbReference type="EMBL" id="LT838272">
    <property type="protein sequence ID" value="SMB98035.1"/>
    <property type="molecule type" value="Genomic_DNA"/>
</dbReference>
<evidence type="ECO:0000259" key="7">
    <source>
        <dbReference type="PROSITE" id="PS51898"/>
    </source>
</evidence>
<dbReference type="Proteomes" id="UP000192569">
    <property type="component" value="Chromosome I"/>
</dbReference>
<comment type="similarity">
    <text evidence="2">Belongs to the 'phage' integrase family.</text>
</comment>
<dbReference type="GO" id="GO:0003677">
    <property type="term" value="F:DNA binding"/>
    <property type="evidence" value="ECO:0007669"/>
    <property type="project" value="UniProtKB-UniRule"/>
</dbReference>
<dbReference type="InterPro" id="IPR010998">
    <property type="entry name" value="Integrase_recombinase_N"/>
</dbReference>
<dbReference type="InterPro" id="IPR002104">
    <property type="entry name" value="Integrase_catalytic"/>
</dbReference>
<reference evidence="9 10" key="1">
    <citation type="submission" date="2017-04" db="EMBL/GenBank/DDBJ databases">
        <authorList>
            <person name="Afonso C.L."/>
            <person name="Miller P.J."/>
            <person name="Scott M.A."/>
            <person name="Spackman E."/>
            <person name="Goraichik I."/>
            <person name="Dimitrov K.M."/>
            <person name="Suarez D.L."/>
            <person name="Swayne D.E."/>
        </authorList>
    </citation>
    <scope>NUCLEOTIDE SEQUENCE [LARGE SCALE GENOMIC DNA]</scope>
    <source>
        <strain evidence="9 10">ToBE</strain>
    </source>
</reference>
<dbReference type="InterPro" id="IPR050090">
    <property type="entry name" value="Tyrosine_recombinase_XerCD"/>
</dbReference>
<name>A0A1W1VXF5_9FIRM</name>
<keyword evidence="10" id="KW-1185">Reference proteome</keyword>
<keyword evidence="3" id="KW-0229">DNA integration</keyword>
<dbReference type="PROSITE" id="PS51900">
    <property type="entry name" value="CB"/>
    <property type="match status" value="1"/>
</dbReference>
<dbReference type="InterPro" id="IPR004107">
    <property type="entry name" value="Integrase_SAM-like_N"/>
</dbReference>
<accession>A0A1W1VXF5</accession>
<dbReference type="PROSITE" id="PS51898">
    <property type="entry name" value="TYR_RECOMBINASE"/>
    <property type="match status" value="1"/>
</dbReference>